<feature type="transmembrane region" description="Helical" evidence="4">
    <location>
        <begin position="16"/>
        <end position="34"/>
    </location>
</feature>
<dbReference type="InterPro" id="IPR011701">
    <property type="entry name" value="MFS"/>
</dbReference>
<comment type="caution">
    <text evidence="6">The sequence shown here is derived from an EMBL/GenBank/DDBJ whole genome shotgun (WGS) entry which is preliminary data.</text>
</comment>
<dbReference type="PROSITE" id="PS50850">
    <property type="entry name" value="MFS"/>
    <property type="match status" value="1"/>
</dbReference>
<feature type="transmembrane region" description="Helical" evidence="4">
    <location>
        <begin position="351"/>
        <end position="370"/>
    </location>
</feature>
<dbReference type="Proteomes" id="UP000308430">
    <property type="component" value="Unassembled WGS sequence"/>
</dbReference>
<feature type="transmembrane region" description="Helical" evidence="4">
    <location>
        <begin position="312"/>
        <end position="330"/>
    </location>
</feature>
<evidence type="ECO:0000313" key="7">
    <source>
        <dbReference type="Proteomes" id="UP000308430"/>
    </source>
</evidence>
<feature type="transmembrane region" description="Helical" evidence="4">
    <location>
        <begin position="81"/>
        <end position="100"/>
    </location>
</feature>
<feature type="transmembrane region" description="Helical" evidence="4">
    <location>
        <begin position="54"/>
        <end position="74"/>
    </location>
</feature>
<evidence type="ECO:0000256" key="3">
    <source>
        <dbReference type="ARBA" id="ARBA00023136"/>
    </source>
</evidence>
<feature type="transmembrane region" description="Helical" evidence="4">
    <location>
        <begin position="382"/>
        <end position="401"/>
    </location>
</feature>
<dbReference type="GO" id="GO:0005886">
    <property type="term" value="C:plasma membrane"/>
    <property type="evidence" value="ECO:0007669"/>
    <property type="project" value="TreeGrafter"/>
</dbReference>
<name>A0A4S4ANC1_9RHOO</name>
<dbReference type="PANTHER" id="PTHR43129">
    <property type="entry name" value="FOSMIDOMYCIN RESISTANCE PROTEIN"/>
    <property type="match status" value="1"/>
</dbReference>
<keyword evidence="3 4" id="KW-0472">Membrane</keyword>
<dbReference type="AlphaFoldDB" id="A0A4S4ANC1"/>
<protein>
    <submittedName>
        <fullName evidence="6">MFS transporter</fullName>
    </submittedName>
</protein>
<keyword evidence="1 4" id="KW-0812">Transmembrane</keyword>
<evidence type="ECO:0000256" key="2">
    <source>
        <dbReference type="ARBA" id="ARBA00022989"/>
    </source>
</evidence>
<organism evidence="6 7">
    <name type="scientific">Pseudothauera nasutitermitis</name>
    <dbReference type="NCBI Taxonomy" id="2565930"/>
    <lineage>
        <taxon>Bacteria</taxon>
        <taxon>Pseudomonadati</taxon>
        <taxon>Pseudomonadota</taxon>
        <taxon>Betaproteobacteria</taxon>
        <taxon>Rhodocyclales</taxon>
        <taxon>Zoogloeaceae</taxon>
        <taxon>Pseudothauera</taxon>
    </lineage>
</organism>
<gene>
    <name evidence="6" type="ORF">E6C76_20930</name>
</gene>
<keyword evidence="7" id="KW-1185">Reference proteome</keyword>
<keyword evidence="2 4" id="KW-1133">Transmembrane helix</keyword>
<dbReference type="EMBL" id="SSOC01000010">
    <property type="protein sequence ID" value="THF61061.1"/>
    <property type="molecule type" value="Genomic_DNA"/>
</dbReference>
<accession>A0A4S4ANC1</accession>
<feature type="transmembrane region" description="Helical" evidence="4">
    <location>
        <begin position="288"/>
        <end position="306"/>
    </location>
</feature>
<dbReference type="Gene3D" id="1.20.1250.20">
    <property type="entry name" value="MFS general substrate transporter like domains"/>
    <property type="match status" value="2"/>
</dbReference>
<sequence>MKAAAHGLAVRRDFEVISLVGLAHAVSHFFQMVLPPLFPWLMDEFSLSFTSAGLLMSTLFVVSGIGQAVAGFAVDRFGAHRVLLAGLALLGASGLLLAAARDTGMLFLAAAVAGLGNAVFHPADYTLLNKRVSPSRLGHAFSTHGLAGTLGWAAAPVLMFAVASAASWRVAALAAAVVVVLPLALLAWRGDQAAPAGDADHPAGKAPGTRGRAFGFLAAREVWMCFAFFLCWTLAFSAVQNYLAPALGQIYALSLSVATSAVSAYMLGSAAGMLGGGFLVAGPAPDRIVAAGLAAASAIALVLASGLSLPVLVLPLMAAMGFFAGLAGPSRDMLVRKSAVSGAGAASYGRVYGFVYSGLDTGLAVSPLIFGRLMDGAQLHEVMVGVAVFQGLAILAALRVGRRLPLAARPS</sequence>
<dbReference type="Pfam" id="PF07690">
    <property type="entry name" value="MFS_1"/>
    <property type="match status" value="1"/>
</dbReference>
<feature type="transmembrane region" description="Helical" evidence="4">
    <location>
        <begin position="106"/>
        <end position="128"/>
    </location>
</feature>
<proteinExistence type="predicted"/>
<dbReference type="OrthoDB" id="8520784at2"/>
<evidence type="ECO:0000259" key="5">
    <source>
        <dbReference type="PROSITE" id="PS50850"/>
    </source>
</evidence>
<evidence type="ECO:0000256" key="1">
    <source>
        <dbReference type="ARBA" id="ARBA00022692"/>
    </source>
</evidence>
<dbReference type="InterPro" id="IPR036259">
    <property type="entry name" value="MFS_trans_sf"/>
</dbReference>
<reference evidence="6 7" key="1">
    <citation type="submission" date="2019-04" db="EMBL/GenBank/DDBJ databases">
        <title>Azoarcus nasutitermitis sp. nov. isolated from termite nest.</title>
        <authorList>
            <person name="Lin S.-Y."/>
            <person name="Hameed A."/>
            <person name="Hsu Y.-H."/>
            <person name="Young C.-C."/>
        </authorList>
    </citation>
    <scope>NUCLEOTIDE SEQUENCE [LARGE SCALE GENOMIC DNA]</scope>
    <source>
        <strain evidence="6 7">CC-YHH838</strain>
    </source>
</reference>
<feature type="transmembrane region" description="Helical" evidence="4">
    <location>
        <begin position="250"/>
        <end position="281"/>
    </location>
</feature>
<feature type="transmembrane region" description="Helical" evidence="4">
    <location>
        <begin position="168"/>
        <end position="188"/>
    </location>
</feature>
<dbReference type="SUPFAM" id="SSF103473">
    <property type="entry name" value="MFS general substrate transporter"/>
    <property type="match status" value="1"/>
</dbReference>
<dbReference type="GO" id="GO:0022857">
    <property type="term" value="F:transmembrane transporter activity"/>
    <property type="evidence" value="ECO:0007669"/>
    <property type="project" value="InterPro"/>
</dbReference>
<dbReference type="RefSeq" id="WP_136350215.1">
    <property type="nucleotide sequence ID" value="NZ_SSOC01000010.1"/>
</dbReference>
<evidence type="ECO:0000256" key="4">
    <source>
        <dbReference type="SAM" id="Phobius"/>
    </source>
</evidence>
<evidence type="ECO:0000313" key="6">
    <source>
        <dbReference type="EMBL" id="THF61061.1"/>
    </source>
</evidence>
<feature type="domain" description="Major facilitator superfamily (MFS) profile" evidence="5">
    <location>
        <begin position="16"/>
        <end position="405"/>
    </location>
</feature>
<feature type="transmembrane region" description="Helical" evidence="4">
    <location>
        <begin position="222"/>
        <end position="244"/>
    </location>
</feature>
<dbReference type="InterPro" id="IPR020846">
    <property type="entry name" value="MFS_dom"/>
</dbReference>
<dbReference type="PANTHER" id="PTHR43129:SF1">
    <property type="entry name" value="FOSMIDOMYCIN RESISTANCE PROTEIN"/>
    <property type="match status" value="1"/>
</dbReference>
<feature type="transmembrane region" description="Helical" evidence="4">
    <location>
        <begin position="140"/>
        <end position="162"/>
    </location>
</feature>